<reference evidence="1" key="1">
    <citation type="submission" date="2019-07" db="EMBL/GenBank/DDBJ databases">
        <authorList>
            <consortium name="GenomeTrakr network: Whole genome sequencing for foodborne pathogen traceback"/>
        </authorList>
    </citation>
    <scope>NUCLEOTIDE SEQUENCE</scope>
    <source>
        <strain evidence="1">CFSAN095109</strain>
    </source>
</reference>
<dbReference type="RefSeq" id="WP_001151291.1">
    <property type="nucleotide sequence ID" value="NZ_JADOGK010000065.1"/>
</dbReference>
<gene>
    <name evidence="1" type="ORF">FOW62_19680</name>
</gene>
<sequence length="87" mass="9128">MAKVIIEIKNTVSGTKGRHLRTSIAVGGSVEMEGDEATLAGLVALLVLNKSQKIINESAHEAIEILKNDGVITGGSVTEMAVEKTCH</sequence>
<proteinExistence type="predicted"/>
<protein>
    <submittedName>
        <fullName evidence="1">Uncharacterized protein</fullName>
    </submittedName>
</protein>
<name>A0A5Y3BGB2_SALER</name>
<comment type="caution">
    <text evidence="1">The sequence shown here is derived from an EMBL/GenBank/DDBJ whole genome shotgun (WGS) entry which is preliminary data.</text>
</comment>
<accession>A0A5Y3BGB2</accession>
<organism evidence="1">
    <name type="scientific">Salmonella enterica</name>
    <name type="common">Salmonella choleraesuis</name>
    <dbReference type="NCBI Taxonomy" id="28901"/>
    <lineage>
        <taxon>Bacteria</taxon>
        <taxon>Pseudomonadati</taxon>
        <taxon>Pseudomonadota</taxon>
        <taxon>Gammaproteobacteria</taxon>
        <taxon>Enterobacterales</taxon>
        <taxon>Enterobacteriaceae</taxon>
        <taxon>Salmonella</taxon>
    </lineage>
</organism>
<dbReference type="AlphaFoldDB" id="A0A5Y3BGB2"/>
<evidence type="ECO:0000313" key="1">
    <source>
        <dbReference type="EMBL" id="ECG9116881.1"/>
    </source>
</evidence>
<dbReference type="EMBL" id="AAIPXE010000029">
    <property type="protein sequence ID" value="ECG9116881.1"/>
    <property type="molecule type" value="Genomic_DNA"/>
</dbReference>